<feature type="transmembrane region" description="Helical" evidence="7">
    <location>
        <begin position="178"/>
        <end position="199"/>
    </location>
</feature>
<gene>
    <name evidence="8" type="ORF">EYC84_008521</name>
</gene>
<organism evidence="8 9">
    <name type="scientific">Monilinia fructicola</name>
    <name type="common">Brown rot fungus</name>
    <name type="synonym">Ciboria fructicola</name>
    <dbReference type="NCBI Taxonomy" id="38448"/>
    <lineage>
        <taxon>Eukaryota</taxon>
        <taxon>Fungi</taxon>
        <taxon>Dikarya</taxon>
        <taxon>Ascomycota</taxon>
        <taxon>Pezizomycotina</taxon>
        <taxon>Leotiomycetes</taxon>
        <taxon>Helotiales</taxon>
        <taxon>Sclerotiniaceae</taxon>
        <taxon>Monilinia</taxon>
    </lineage>
</organism>
<evidence type="ECO:0000256" key="5">
    <source>
        <dbReference type="ARBA" id="ARBA00023136"/>
    </source>
</evidence>
<comment type="caution">
    <text evidence="8">The sequence shown here is derived from an EMBL/GenBank/DDBJ whole genome shotgun (WGS) entry which is preliminary data.</text>
</comment>
<keyword evidence="9" id="KW-1185">Reference proteome</keyword>
<dbReference type="PANTHER" id="PTHR43791:SF24">
    <property type="entry name" value="NICOTINIC ACID PLASMA MEMBRANE TRANSPORTER"/>
    <property type="match status" value="1"/>
</dbReference>
<dbReference type="PANTHER" id="PTHR43791">
    <property type="entry name" value="PERMEASE-RELATED"/>
    <property type="match status" value="1"/>
</dbReference>
<dbReference type="InterPro" id="IPR036259">
    <property type="entry name" value="MFS_trans_sf"/>
</dbReference>
<dbReference type="Proteomes" id="UP000322873">
    <property type="component" value="Unassembled WGS sequence"/>
</dbReference>
<reference evidence="8 9" key="1">
    <citation type="submission" date="2019-06" db="EMBL/GenBank/DDBJ databases">
        <title>Genome Sequence of the Brown Rot Fungal Pathogen Monilinia fructicola.</title>
        <authorList>
            <person name="De Miccolis Angelini R.M."/>
            <person name="Landi L."/>
            <person name="Abate D."/>
            <person name="Pollastro S."/>
            <person name="Romanazzi G."/>
            <person name="Faretra F."/>
        </authorList>
    </citation>
    <scope>NUCLEOTIDE SEQUENCE [LARGE SCALE GENOMIC DNA]</scope>
    <source>
        <strain evidence="8 9">Mfrc123</strain>
    </source>
</reference>
<keyword evidence="3 7" id="KW-0812">Transmembrane</keyword>
<accession>A0A5M9JJH0</accession>
<comment type="subcellular location">
    <subcellularLocation>
        <location evidence="1">Membrane</location>
        <topology evidence="1">Multi-pass membrane protein</topology>
    </subcellularLocation>
</comment>
<evidence type="ECO:0000256" key="7">
    <source>
        <dbReference type="SAM" id="Phobius"/>
    </source>
</evidence>
<feature type="compositionally biased region" description="Basic and acidic residues" evidence="6">
    <location>
        <begin position="1"/>
        <end position="18"/>
    </location>
</feature>
<name>A0A5M9JJH0_MONFR</name>
<dbReference type="VEuPathDB" id="FungiDB:MFRU_041g00040"/>
<evidence type="ECO:0000313" key="9">
    <source>
        <dbReference type="Proteomes" id="UP000322873"/>
    </source>
</evidence>
<keyword evidence="4 7" id="KW-1133">Transmembrane helix</keyword>
<dbReference type="EMBL" id="VICG01000010">
    <property type="protein sequence ID" value="KAA8568119.1"/>
    <property type="molecule type" value="Genomic_DNA"/>
</dbReference>
<evidence type="ECO:0000256" key="1">
    <source>
        <dbReference type="ARBA" id="ARBA00004141"/>
    </source>
</evidence>
<evidence type="ECO:0000313" key="8">
    <source>
        <dbReference type="EMBL" id="KAA8568119.1"/>
    </source>
</evidence>
<feature type="transmembrane region" description="Helical" evidence="7">
    <location>
        <begin position="145"/>
        <end position="166"/>
    </location>
</feature>
<dbReference type="Gene3D" id="1.20.1250.20">
    <property type="entry name" value="MFS general substrate transporter like domains"/>
    <property type="match status" value="2"/>
</dbReference>
<dbReference type="GO" id="GO:0016020">
    <property type="term" value="C:membrane"/>
    <property type="evidence" value="ECO:0007669"/>
    <property type="project" value="UniProtKB-SubCell"/>
</dbReference>
<feature type="transmembrane region" description="Helical" evidence="7">
    <location>
        <begin position="115"/>
        <end position="133"/>
    </location>
</feature>
<evidence type="ECO:0000256" key="4">
    <source>
        <dbReference type="ARBA" id="ARBA00022989"/>
    </source>
</evidence>
<evidence type="ECO:0000256" key="6">
    <source>
        <dbReference type="SAM" id="MobiDB-lite"/>
    </source>
</evidence>
<evidence type="ECO:0000256" key="3">
    <source>
        <dbReference type="ARBA" id="ARBA00022692"/>
    </source>
</evidence>
<evidence type="ECO:0000256" key="2">
    <source>
        <dbReference type="ARBA" id="ARBA00022448"/>
    </source>
</evidence>
<keyword evidence="5 7" id="KW-0472">Membrane</keyword>
<feature type="region of interest" description="Disordered" evidence="6">
    <location>
        <begin position="1"/>
        <end position="26"/>
    </location>
</feature>
<dbReference type="SUPFAM" id="SSF103473">
    <property type="entry name" value="MFS general substrate transporter"/>
    <property type="match status" value="1"/>
</dbReference>
<sequence>MEQPHSEKTVSLHEKEPGVPEPAPEESEIEIYIDPAREVKLLAKLDLAFTPVIMLVYLSCFLDRSNIGNVKVAGMLTDIHATEQQFSTAVSIFYATYVTFETPAAVLMKKLTPRVILSTLCAVWSLTTVFHWICPQCWRALCYEIDSWICAALSGAFGGLLAYGILQMDGLSGVSGWRWVYIIEGLFSIVVAIVVWFGLPTDPGTAWFLNAEEKEMMRLRAIQRQKYMGSEKFSWEEFPN</sequence>
<protein>
    <recommendedName>
        <fullName evidence="10">Major facilitator superfamily (MFS) profile domain-containing protein</fullName>
    </recommendedName>
</protein>
<evidence type="ECO:0008006" key="10">
    <source>
        <dbReference type="Google" id="ProtNLM"/>
    </source>
</evidence>
<keyword evidence="2" id="KW-0813">Transport</keyword>
<dbReference type="GO" id="GO:0022857">
    <property type="term" value="F:transmembrane transporter activity"/>
    <property type="evidence" value="ECO:0007669"/>
    <property type="project" value="TreeGrafter"/>
</dbReference>
<dbReference type="AlphaFoldDB" id="A0A5M9JJH0"/>
<proteinExistence type="predicted"/>